<gene>
    <name evidence="3" type="ORF">FGLOB1_2239</name>
</gene>
<feature type="transmembrane region" description="Helical" evidence="2">
    <location>
        <begin position="566"/>
        <end position="584"/>
    </location>
</feature>
<dbReference type="InterPro" id="IPR002523">
    <property type="entry name" value="MgTranspt_CorA/ZnTranspt_ZntB"/>
</dbReference>
<evidence type="ECO:0000256" key="2">
    <source>
        <dbReference type="SAM" id="Phobius"/>
    </source>
</evidence>
<feature type="compositionally biased region" description="Polar residues" evidence="1">
    <location>
        <begin position="62"/>
        <end position="76"/>
    </location>
</feature>
<dbReference type="AlphaFoldDB" id="A0A8H5YR43"/>
<protein>
    <submittedName>
        <fullName evidence="3">Uncharacterized protein</fullName>
    </submittedName>
</protein>
<dbReference type="Proteomes" id="UP000532311">
    <property type="component" value="Unassembled WGS sequence"/>
</dbReference>
<evidence type="ECO:0000313" key="4">
    <source>
        <dbReference type="Proteomes" id="UP000532311"/>
    </source>
</evidence>
<dbReference type="Pfam" id="PF01544">
    <property type="entry name" value="CorA"/>
    <property type="match status" value="1"/>
</dbReference>
<dbReference type="Gene3D" id="1.20.58.340">
    <property type="entry name" value="Magnesium transport protein CorA, transmembrane region"/>
    <property type="match status" value="1"/>
</dbReference>
<dbReference type="GO" id="GO:0016020">
    <property type="term" value="C:membrane"/>
    <property type="evidence" value="ECO:0007669"/>
    <property type="project" value="InterPro"/>
</dbReference>
<proteinExistence type="predicted"/>
<keyword evidence="2" id="KW-0812">Transmembrane</keyword>
<dbReference type="EMBL" id="JAAQPF010000080">
    <property type="protein sequence ID" value="KAF5717024.1"/>
    <property type="molecule type" value="Genomic_DNA"/>
</dbReference>
<evidence type="ECO:0000313" key="3">
    <source>
        <dbReference type="EMBL" id="KAF5717024.1"/>
    </source>
</evidence>
<feature type="transmembrane region" description="Helical" evidence="2">
    <location>
        <begin position="521"/>
        <end position="546"/>
    </location>
</feature>
<keyword evidence="2" id="KW-1133">Transmembrane helix</keyword>
<organism evidence="3 4">
    <name type="scientific">Fusarium globosum</name>
    <dbReference type="NCBI Taxonomy" id="78864"/>
    <lineage>
        <taxon>Eukaryota</taxon>
        <taxon>Fungi</taxon>
        <taxon>Dikarya</taxon>
        <taxon>Ascomycota</taxon>
        <taxon>Pezizomycotina</taxon>
        <taxon>Sordariomycetes</taxon>
        <taxon>Hypocreomycetidae</taxon>
        <taxon>Hypocreales</taxon>
        <taxon>Nectriaceae</taxon>
        <taxon>Fusarium</taxon>
        <taxon>Fusarium fujikuroi species complex</taxon>
    </lineage>
</organism>
<accession>A0A8H5YR43</accession>
<feature type="region of interest" description="Disordered" evidence="1">
    <location>
        <begin position="1"/>
        <end position="100"/>
    </location>
</feature>
<evidence type="ECO:0000256" key="1">
    <source>
        <dbReference type="SAM" id="MobiDB-lite"/>
    </source>
</evidence>
<keyword evidence="4" id="KW-1185">Reference proteome</keyword>
<name>A0A8H5YR43_9HYPO</name>
<reference evidence="3 4" key="1">
    <citation type="submission" date="2020-05" db="EMBL/GenBank/DDBJ databases">
        <title>Identification and distribution of gene clusters putatively required for synthesis of sphingolipid metabolism inhibitors in phylogenetically diverse species of the filamentous fungus Fusarium.</title>
        <authorList>
            <person name="Kim H.-S."/>
            <person name="Busman M."/>
            <person name="Brown D.W."/>
            <person name="Divon H."/>
            <person name="Uhlig S."/>
            <person name="Proctor R.H."/>
        </authorList>
    </citation>
    <scope>NUCLEOTIDE SEQUENCE [LARGE SCALE GENOMIC DNA]</scope>
    <source>
        <strain evidence="3 4">NRRL 26131</strain>
    </source>
</reference>
<keyword evidence="2" id="KW-0472">Membrane</keyword>
<sequence>MPNESQVHQSVKEDTMNIELEPRPASQAVTTPEAHYDTAELELPQADTDSGNDQAGIILSQAPGSTAQSAHSSPNESCAPERLGQEEESQCHTSQEGIDGNVLPIDLNDQILLSRIRDLLIVKLRRARQVAGSTISIECRWIRDTFDADSSETTDPLWWSDDYIWPASRDVPGVVQYIIKDTAETQAHWSSRWWTPIEEQNTPYDAFEGAWRDWCCTARKEVCGTVNNSSSDWETGFRGKIVTWWLNPFASYCALNEFQKGAQGFPIPLLACALSFEEPFRLSSSEMADLDVGKSTSFLSTDFQGGYSEKRVVVSFRVLREAPGLFSILVLKDEDISPDTHNPDQQFDFEGFWKGYGGTFCPYRIPFTYFLLEICRVFKMCMDAWEETLSTIDKLVLVKLEDLDNLKRVEELMFDNSFKRSKDYFVALQILRIIDEWLDEVQSTIEDMSKDDLLLKASMWATHFRSYNSFELAFRYVNEHATATKNRVQKKREEINSLRDGLFNATSLRESTKAMALNQAIYVFTVVTVLFTPVSFLATFWALPFLNNPAKGSDTIPEPSAFRNSFIIMPILTYALVIGVAWFVGKRNSVRELLDLPREYWGKLWSLMRSAWSSRPELPW</sequence>
<dbReference type="GO" id="GO:0046873">
    <property type="term" value="F:metal ion transmembrane transporter activity"/>
    <property type="evidence" value="ECO:0007669"/>
    <property type="project" value="InterPro"/>
</dbReference>
<comment type="caution">
    <text evidence="3">The sequence shown here is derived from an EMBL/GenBank/DDBJ whole genome shotgun (WGS) entry which is preliminary data.</text>
</comment>